<gene>
    <name evidence="1" type="ORF">COLO4_06417</name>
</gene>
<keyword evidence="2" id="KW-1185">Reference proteome</keyword>
<comment type="caution">
    <text evidence="1">The sequence shown here is derived from an EMBL/GenBank/DDBJ whole genome shotgun (WGS) entry which is preliminary data.</text>
</comment>
<sequence length="82" mass="9074">MENPNPKSRDLATHPSDELEFRVRNWDKNGASCASFRPSGSCSWKGVKLSRLSWQVDFPCLLSLAMLGSFSTFSIAPNPPTT</sequence>
<dbReference type="Proteomes" id="UP000187203">
    <property type="component" value="Unassembled WGS sequence"/>
</dbReference>
<accession>A0A1R3KN23</accession>
<reference evidence="2" key="1">
    <citation type="submission" date="2013-09" db="EMBL/GenBank/DDBJ databases">
        <title>Corchorus olitorius genome sequencing.</title>
        <authorList>
            <person name="Alam M."/>
            <person name="Haque M.S."/>
            <person name="Islam M.S."/>
            <person name="Emdad E.M."/>
            <person name="Islam M.M."/>
            <person name="Ahmed B."/>
            <person name="Halim A."/>
            <person name="Hossen Q.M.M."/>
            <person name="Hossain M.Z."/>
            <person name="Ahmed R."/>
            <person name="Khan M.M."/>
            <person name="Islam R."/>
            <person name="Rashid M.M."/>
            <person name="Khan S.A."/>
            <person name="Rahman M.S."/>
            <person name="Alam M."/>
            <person name="Yahiya A.S."/>
            <person name="Khan M.S."/>
            <person name="Azam M.S."/>
            <person name="Haque T."/>
            <person name="Lashkar M.Z.H."/>
            <person name="Akhand A.I."/>
            <person name="Morshed G."/>
            <person name="Roy S."/>
            <person name="Uddin K.S."/>
            <person name="Rabeya T."/>
            <person name="Hossain A.S."/>
            <person name="Chowdhury A."/>
            <person name="Snigdha A.R."/>
            <person name="Mortoza M.S."/>
            <person name="Matin S.A."/>
            <person name="Hoque S.M.E."/>
            <person name="Islam M.K."/>
            <person name="Roy D.K."/>
            <person name="Haider R."/>
            <person name="Moosa M.M."/>
            <person name="Elias S.M."/>
            <person name="Hasan A.M."/>
            <person name="Jahan S."/>
            <person name="Shafiuddin M."/>
            <person name="Mahmood N."/>
            <person name="Shommy N.S."/>
        </authorList>
    </citation>
    <scope>NUCLEOTIDE SEQUENCE [LARGE SCALE GENOMIC DNA]</scope>
    <source>
        <strain evidence="2">cv. O-4</strain>
    </source>
</reference>
<name>A0A1R3KN23_9ROSI</name>
<dbReference type="EMBL" id="AWUE01012694">
    <property type="protein sequence ID" value="OMP08495.1"/>
    <property type="molecule type" value="Genomic_DNA"/>
</dbReference>
<organism evidence="1 2">
    <name type="scientific">Corchorus olitorius</name>
    <dbReference type="NCBI Taxonomy" id="93759"/>
    <lineage>
        <taxon>Eukaryota</taxon>
        <taxon>Viridiplantae</taxon>
        <taxon>Streptophyta</taxon>
        <taxon>Embryophyta</taxon>
        <taxon>Tracheophyta</taxon>
        <taxon>Spermatophyta</taxon>
        <taxon>Magnoliopsida</taxon>
        <taxon>eudicotyledons</taxon>
        <taxon>Gunneridae</taxon>
        <taxon>Pentapetalae</taxon>
        <taxon>rosids</taxon>
        <taxon>malvids</taxon>
        <taxon>Malvales</taxon>
        <taxon>Malvaceae</taxon>
        <taxon>Grewioideae</taxon>
        <taxon>Apeibeae</taxon>
        <taxon>Corchorus</taxon>
    </lineage>
</organism>
<proteinExistence type="predicted"/>
<dbReference type="AlphaFoldDB" id="A0A1R3KN23"/>
<evidence type="ECO:0000313" key="1">
    <source>
        <dbReference type="EMBL" id="OMP08495.1"/>
    </source>
</evidence>
<protein>
    <submittedName>
        <fullName evidence="1">Uncharacterized protein</fullName>
    </submittedName>
</protein>
<evidence type="ECO:0000313" key="2">
    <source>
        <dbReference type="Proteomes" id="UP000187203"/>
    </source>
</evidence>